<dbReference type="InterPro" id="IPR008205">
    <property type="entry name" value="GGGP_HepGP_synthase"/>
</dbReference>
<dbReference type="InterPro" id="IPR038597">
    <property type="entry name" value="GGGP/HepGP_synthase_sf"/>
</dbReference>
<keyword evidence="2 10" id="KW-0444">Lipid biosynthesis</keyword>
<evidence type="ECO:0000313" key="11">
    <source>
        <dbReference type="EMBL" id="AFN03835.1"/>
    </source>
</evidence>
<dbReference type="GO" id="GO:0005737">
    <property type="term" value="C:cytoplasm"/>
    <property type="evidence" value="ECO:0007669"/>
    <property type="project" value="UniProtKB-SubCell"/>
</dbReference>
<accession>I6UYU6</accession>
<comment type="cofactor">
    <cofactor evidence="10">
        <name>Mg(2+)</name>
        <dbReference type="ChEBI" id="CHEBI:18420"/>
    </cofactor>
</comment>
<evidence type="ECO:0000256" key="4">
    <source>
        <dbReference type="ARBA" id="ARBA00022723"/>
    </source>
</evidence>
<evidence type="ECO:0000256" key="3">
    <source>
        <dbReference type="ARBA" id="ARBA00022679"/>
    </source>
</evidence>
<evidence type="ECO:0000256" key="1">
    <source>
        <dbReference type="ARBA" id="ARBA00022490"/>
    </source>
</evidence>
<dbReference type="GO" id="GO:0047294">
    <property type="term" value="F:phosphoglycerol geranylgeranyltransferase activity"/>
    <property type="evidence" value="ECO:0007669"/>
    <property type="project" value="UniProtKB-UniRule"/>
</dbReference>
<feature type="binding site" evidence="10">
    <location>
        <begin position="223"/>
        <end position="224"/>
    </location>
    <ligand>
        <name>sn-glycerol 1-phosphate</name>
        <dbReference type="ChEBI" id="CHEBI:57685"/>
    </ligand>
</feature>
<dbReference type="NCBIfam" id="NF003198">
    <property type="entry name" value="PRK04169.1-2"/>
    <property type="match status" value="1"/>
</dbReference>
<dbReference type="Gene3D" id="3.20.20.390">
    <property type="entry name" value="FMN-linked oxidoreductases"/>
    <property type="match status" value="1"/>
</dbReference>
<dbReference type="NCBIfam" id="TIGR01768">
    <property type="entry name" value="GGGP-family"/>
    <property type="match status" value="1"/>
</dbReference>
<dbReference type="Proteomes" id="UP000006216">
    <property type="component" value="Chromosome"/>
</dbReference>
<dbReference type="NCBIfam" id="TIGR01769">
    <property type="entry name" value="GGGP"/>
    <property type="match status" value="1"/>
</dbReference>
<comment type="caution">
    <text evidence="10">Lacks conserved residue(s) required for the propagation of feature annotation.</text>
</comment>
<keyword evidence="1 10" id="KW-0963">Cytoplasm</keyword>
<feature type="binding site" evidence="10">
    <location>
        <begin position="192"/>
        <end position="198"/>
    </location>
    <ligand>
        <name>sn-glycerol 1-phosphate</name>
        <dbReference type="ChEBI" id="CHEBI:57685"/>
    </ligand>
</feature>
<comment type="subcellular location">
    <subcellularLocation>
        <location evidence="10">Cytoplasm</location>
    </subcellularLocation>
</comment>
<keyword evidence="5 10" id="KW-0460">Magnesium</keyword>
<reference evidence="11 12" key="1">
    <citation type="journal article" date="2012" name="J. Bacteriol.">
        <title>Genome Sequencing of a Genetically-Tractable Pyrococcus furiosus Strain Reveals a Highly Dynamic Genome.</title>
        <authorList>
            <person name="Bridger S.L."/>
            <person name="Lancaster W.A."/>
            <person name="Poole F.L.II."/>
            <person name="Schut G.J."/>
            <person name="Adams M.W."/>
        </authorList>
    </citation>
    <scope>NUCLEOTIDE SEQUENCE [LARGE SCALE GENOMIC DNA]</scope>
    <source>
        <strain evidence="11 12">COM1</strain>
    </source>
</reference>
<dbReference type="GO" id="GO:0046474">
    <property type="term" value="P:glycerophospholipid biosynthetic process"/>
    <property type="evidence" value="ECO:0007669"/>
    <property type="project" value="UniProtKB-UniRule"/>
</dbReference>
<evidence type="ECO:0000256" key="10">
    <source>
        <dbReference type="HAMAP-Rule" id="MF_00112"/>
    </source>
</evidence>
<keyword evidence="6 10" id="KW-0443">Lipid metabolism</keyword>
<dbReference type="FunFam" id="3.20.20.390:FF:000001">
    <property type="entry name" value="Heptaprenylglyceryl phosphate synthase"/>
    <property type="match status" value="1"/>
</dbReference>
<evidence type="ECO:0000256" key="8">
    <source>
        <dbReference type="ARBA" id="ARBA00023264"/>
    </source>
</evidence>
<dbReference type="HOGENOM" id="CLU_068610_0_0_2"/>
<feature type="binding site" evidence="10">
    <location>
        <begin position="245"/>
        <end position="246"/>
    </location>
    <ligand>
        <name>sn-glycerol 1-phosphate</name>
        <dbReference type="ChEBI" id="CHEBI:57685"/>
    </ligand>
</feature>
<keyword evidence="4 10" id="KW-0479">Metal-binding</keyword>
<dbReference type="PANTHER" id="PTHR21235">
    <property type="entry name" value="IMIDAZOLE GLYCEROL PHOSPHATE SYNTHASE SUBUNIT HISF/H IGP SYNTHASE SUBUNIT HISF/H"/>
    <property type="match status" value="1"/>
</dbReference>
<organism evidence="12">
    <name type="scientific">Pyrococcus furiosus COM1</name>
    <dbReference type="NCBI Taxonomy" id="1185654"/>
    <lineage>
        <taxon>Archaea</taxon>
        <taxon>Methanobacteriati</taxon>
        <taxon>Methanobacteriota</taxon>
        <taxon>Thermococci</taxon>
        <taxon>Thermococcales</taxon>
        <taxon>Thermococcaceae</taxon>
        <taxon>Pyrococcus</taxon>
    </lineage>
</organism>
<evidence type="ECO:0000256" key="6">
    <source>
        <dbReference type="ARBA" id="ARBA00023098"/>
    </source>
</evidence>
<dbReference type="PANTHER" id="PTHR21235:SF22">
    <property type="entry name" value="GERANYLGERANYLGLYCERYL PHOSPHATE SYNTHASE"/>
    <property type="match status" value="1"/>
</dbReference>
<comment type="function">
    <text evidence="10">Prenyltransferase that catalyzes the transfer of the geranylgeranyl moiety of geranylgeranyl diphosphate (GGPP) to the C3 hydroxyl of sn-glycerol-1-phosphate (G1P). This reaction is the first ether-bond-formation step in the biosynthesis of archaeal membrane lipids.</text>
</comment>
<dbReference type="InterPro" id="IPR050064">
    <property type="entry name" value="IGPS_HisA/HisF"/>
</dbReference>
<dbReference type="EMBL" id="CP003685">
    <property type="protein sequence ID" value="AFN03835.1"/>
    <property type="molecule type" value="Genomic_DNA"/>
</dbReference>
<dbReference type="AlphaFoldDB" id="I6UYU6"/>
<evidence type="ECO:0000256" key="5">
    <source>
        <dbReference type="ARBA" id="ARBA00022842"/>
    </source>
</evidence>
<protein>
    <recommendedName>
        <fullName evidence="10">Geranylgeranylglyceryl phosphate synthase</fullName>
        <shortName evidence="10">GGGP synthase</shortName>
        <shortName evidence="10">GGGPS</shortName>
        <ecNumber evidence="10">2.5.1.41</ecNumber>
    </recommendedName>
    <alternativeName>
        <fullName evidence="10">(S)-3-O-geranylgeranylglyceryl phosphate synthase</fullName>
    </alternativeName>
    <alternativeName>
        <fullName evidence="10">Phosphoglycerol geranylgeranyltransferase</fullName>
    </alternativeName>
</protein>
<proteinExistence type="inferred from homology"/>
<dbReference type="HAMAP" id="MF_00112">
    <property type="entry name" value="GGGP_HepGP_synthase"/>
    <property type="match status" value="1"/>
</dbReference>
<comment type="catalytic activity">
    <reaction evidence="9 10">
        <text>sn-glycerol 1-phosphate + (2E,6E,10E)-geranylgeranyl diphosphate = sn-3-O-(geranylgeranyl)glycerol 1-phosphate + diphosphate</text>
        <dbReference type="Rhea" id="RHEA:23404"/>
        <dbReference type="ChEBI" id="CHEBI:33019"/>
        <dbReference type="ChEBI" id="CHEBI:57677"/>
        <dbReference type="ChEBI" id="CHEBI:57685"/>
        <dbReference type="ChEBI" id="CHEBI:58756"/>
        <dbReference type="EC" id="2.5.1.41"/>
    </reaction>
</comment>
<evidence type="ECO:0000256" key="2">
    <source>
        <dbReference type="ARBA" id="ARBA00022516"/>
    </source>
</evidence>
<sequence length="270" mass="29320">MRNLGYYLKTLLMRRIGMVMKIGKVERYIHEKLEKKRLHFVLIDPDDTSPEVAGKLARVCEELEIDAIMVGGSTGAEGETLDEVVKAIKENYSLPVILFPGSHGGISKYADAIFFMSLLNSRNPFFITGAQALGAFRVKKYNLEPIPMAYIIVEPGETAGWVGDAKPIPRHKPKIAAAYALAGQYLGMRLVYLEAGSGAPQPVPETMVATVKKAIDVPLIVGGGIRSGEQVRKLVKAGADIIVTGTAIESAGSIEEARKKLEDLRRGVSI</sequence>
<dbReference type="GO" id="GO:0000107">
    <property type="term" value="F:imidazoleglycerol-phosphate synthase activity"/>
    <property type="evidence" value="ECO:0007669"/>
    <property type="project" value="TreeGrafter"/>
</dbReference>
<feature type="binding site" evidence="10">
    <location>
        <position position="73"/>
    </location>
    <ligand>
        <name>Mg(2+)</name>
        <dbReference type="ChEBI" id="CHEBI:18420"/>
    </ligand>
</feature>
<comment type="similarity">
    <text evidence="10">Belongs to the GGGP/HepGP synthase family. Group II subfamily.</text>
</comment>
<dbReference type="InterPro" id="IPR010946">
    <property type="entry name" value="GGGP_synth"/>
</dbReference>
<evidence type="ECO:0000256" key="9">
    <source>
        <dbReference type="ARBA" id="ARBA00047288"/>
    </source>
</evidence>
<gene>
    <name evidence="11" type="ORF">PFC_04430</name>
</gene>
<keyword evidence="8 10" id="KW-1208">Phospholipid metabolism</keyword>
<keyword evidence="3 10" id="KW-0808">Transferase</keyword>
<dbReference type="KEGG" id="pfi:PFC_04430"/>
<dbReference type="PATRIC" id="fig|1185654.4.peg.903"/>
<dbReference type="UniPathway" id="UPA00940"/>
<comment type="pathway">
    <text evidence="10">Membrane lipid metabolism; glycerophospholipid metabolism.</text>
</comment>
<keyword evidence="7 10" id="KW-0594">Phospholipid biosynthesis</keyword>
<evidence type="ECO:0000313" key="12">
    <source>
        <dbReference type="Proteomes" id="UP000006216"/>
    </source>
</evidence>
<dbReference type="GO" id="GO:0000287">
    <property type="term" value="F:magnesium ion binding"/>
    <property type="evidence" value="ECO:0007669"/>
    <property type="project" value="UniProtKB-UniRule"/>
</dbReference>
<name>I6UYU6_9EURY</name>
<feature type="binding site" evidence="10">
    <location>
        <position position="44"/>
    </location>
    <ligand>
        <name>Mg(2+)</name>
        <dbReference type="ChEBI" id="CHEBI:18420"/>
    </ligand>
</feature>
<evidence type="ECO:0000256" key="7">
    <source>
        <dbReference type="ARBA" id="ARBA00023209"/>
    </source>
</evidence>
<dbReference type="SUPFAM" id="SSF51395">
    <property type="entry name" value="FMN-linked oxidoreductases"/>
    <property type="match status" value="1"/>
</dbReference>
<dbReference type="CDD" id="cd02812">
    <property type="entry name" value="PcrB_like"/>
    <property type="match status" value="1"/>
</dbReference>
<dbReference type="EC" id="2.5.1.41" evidence="10"/>
<dbReference type="Pfam" id="PF01884">
    <property type="entry name" value="PcrB"/>
    <property type="match status" value="1"/>
</dbReference>